<dbReference type="SUPFAM" id="SSF56349">
    <property type="entry name" value="DNA breaking-rejoining enzymes"/>
    <property type="match status" value="1"/>
</dbReference>
<dbReference type="EMBL" id="JBHTKI010000008">
    <property type="protein sequence ID" value="MFD1030802.1"/>
    <property type="molecule type" value="Genomic_DNA"/>
</dbReference>
<proteinExistence type="predicted"/>
<feature type="domain" description="Tyr recombinase" evidence="2">
    <location>
        <begin position="284"/>
        <end position="494"/>
    </location>
</feature>
<organism evidence="3 4">
    <name type="scientific">Metaplanococcus flavidus</name>
    <dbReference type="NCBI Taxonomy" id="569883"/>
    <lineage>
        <taxon>Bacteria</taxon>
        <taxon>Bacillati</taxon>
        <taxon>Bacillota</taxon>
        <taxon>Bacilli</taxon>
        <taxon>Bacillales</taxon>
        <taxon>Caryophanaceae</taxon>
        <taxon>Metaplanococcus</taxon>
    </lineage>
</organism>
<dbReference type="Gene3D" id="1.10.443.10">
    <property type="entry name" value="Intergrase catalytic core"/>
    <property type="match status" value="1"/>
</dbReference>
<dbReference type="InterPro" id="IPR013762">
    <property type="entry name" value="Integrase-like_cat_sf"/>
</dbReference>
<dbReference type="InterPro" id="IPR002104">
    <property type="entry name" value="Integrase_catalytic"/>
</dbReference>
<protein>
    <submittedName>
        <fullName evidence="3">Site-specific integrase</fullName>
    </submittedName>
</protein>
<evidence type="ECO:0000313" key="4">
    <source>
        <dbReference type="Proteomes" id="UP001597109"/>
    </source>
</evidence>
<dbReference type="Pfam" id="PF00589">
    <property type="entry name" value="Phage_integrase"/>
    <property type="match status" value="1"/>
</dbReference>
<keyword evidence="4" id="KW-1185">Reference proteome</keyword>
<dbReference type="RefSeq" id="WP_144836811.1">
    <property type="nucleotide sequence ID" value="NZ_JBHTKI010000008.1"/>
</dbReference>
<sequence>MELQIIDVQDFLAATARIDENTYLTNECKFGDGEWDFSSNANERRNSVSVSKLKFNWDSMAEAIGDGFVSDLKVLTYLLLFVPEIFKRNATKHNSLKINTVSLMIKKMGSVVEEIIISQQKEVNAHSFMFATCFGELSLKDFEKIPIHSTRVADVKRLLKYLSNPLIQKYLIHRVKWNTADVKTLNIVNLPKSDVKEVSSTPIEDELYMTLIKQVTIDIISFKKSMKLNVHSKVTPNMLTEIDKKAYGFDVANAFEDYIKMRTQDREYALKRGTRQANTKTIRINFKRKYGISVQAFYEEMINGQRAAILAILLFTGVRYSELISLKGNCILKRKDVYVIKGTVIKHKSDLLPTDVDEWVAIPIVRDAVEVLEQFQRFTFNSYIVSPLRTVYLNQKDLPMGPNAISEALNLYLETSKERNDTLLKYAGQPDHKITIHRLRHTLARQLIRGRLGLPYISYHLKHINAAVVAYNRTSNVTLGYGGISNEILNSAKQYHGAKEELIQEIYHPNAIVAGGRNANEFTKRKKEYFQGLMVDDAEIDDIITDLKNQSLPFLDVGLGFCGGRKDIVLEDGTKQPPPCIGQLKCNPVDCGNAVIPKSKLPIWKKVHQDTVTKLEDDQFNYMELELKEVLKRAEYVINHFQHGSRD</sequence>
<name>A0ABW3L872_9BACL</name>
<keyword evidence="1" id="KW-0233">DNA recombination</keyword>
<gene>
    <name evidence="3" type="ORF">ACFQ1X_05095</name>
</gene>
<dbReference type="PROSITE" id="PS51898">
    <property type="entry name" value="TYR_RECOMBINASE"/>
    <property type="match status" value="1"/>
</dbReference>
<evidence type="ECO:0000313" key="3">
    <source>
        <dbReference type="EMBL" id="MFD1030802.1"/>
    </source>
</evidence>
<dbReference type="InterPro" id="IPR011010">
    <property type="entry name" value="DNA_brk_join_enz"/>
</dbReference>
<evidence type="ECO:0000259" key="2">
    <source>
        <dbReference type="PROSITE" id="PS51898"/>
    </source>
</evidence>
<comment type="caution">
    <text evidence="3">The sequence shown here is derived from an EMBL/GenBank/DDBJ whole genome shotgun (WGS) entry which is preliminary data.</text>
</comment>
<dbReference type="Proteomes" id="UP001597109">
    <property type="component" value="Unassembled WGS sequence"/>
</dbReference>
<reference evidence="4" key="1">
    <citation type="journal article" date="2019" name="Int. J. Syst. Evol. Microbiol.">
        <title>The Global Catalogue of Microorganisms (GCM) 10K type strain sequencing project: providing services to taxonomists for standard genome sequencing and annotation.</title>
        <authorList>
            <consortium name="The Broad Institute Genomics Platform"/>
            <consortium name="The Broad Institute Genome Sequencing Center for Infectious Disease"/>
            <person name="Wu L."/>
            <person name="Ma J."/>
        </authorList>
    </citation>
    <scope>NUCLEOTIDE SEQUENCE [LARGE SCALE GENOMIC DNA]</scope>
    <source>
        <strain evidence="4">CCUG 56756</strain>
    </source>
</reference>
<accession>A0ABW3L872</accession>
<evidence type="ECO:0000256" key="1">
    <source>
        <dbReference type="ARBA" id="ARBA00023172"/>
    </source>
</evidence>
<dbReference type="CDD" id="cd00397">
    <property type="entry name" value="DNA_BRE_C"/>
    <property type="match status" value="1"/>
</dbReference>